<gene>
    <name evidence="2" type="ORF">WICANDRAFT_36708</name>
</gene>
<dbReference type="InterPro" id="IPR053013">
    <property type="entry name" value="LAT"/>
</dbReference>
<reference evidence="2 3" key="1">
    <citation type="journal article" date="2016" name="Proc. Natl. Acad. Sci. U.S.A.">
        <title>Comparative genomics of biotechnologically important yeasts.</title>
        <authorList>
            <person name="Riley R."/>
            <person name="Haridas S."/>
            <person name="Wolfe K.H."/>
            <person name="Lopes M.R."/>
            <person name="Hittinger C.T."/>
            <person name="Goeker M."/>
            <person name="Salamov A.A."/>
            <person name="Wisecaver J.H."/>
            <person name="Long T.M."/>
            <person name="Calvey C.H."/>
            <person name="Aerts A.L."/>
            <person name="Barry K.W."/>
            <person name="Choi C."/>
            <person name="Clum A."/>
            <person name="Coughlan A.Y."/>
            <person name="Deshpande S."/>
            <person name="Douglass A.P."/>
            <person name="Hanson S.J."/>
            <person name="Klenk H.-P."/>
            <person name="LaButti K.M."/>
            <person name="Lapidus A."/>
            <person name="Lindquist E.A."/>
            <person name="Lipzen A.M."/>
            <person name="Meier-Kolthoff J.P."/>
            <person name="Ohm R.A."/>
            <person name="Otillar R.P."/>
            <person name="Pangilinan J.L."/>
            <person name="Peng Y."/>
            <person name="Rokas A."/>
            <person name="Rosa C.A."/>
            <person name="Scheuner C."/>
            <person name="Sibirny A.A."/>
            <person name="Slot J.C."/>
            <person name="Stielow J.B."/>
            <person name="Sun H."/>
            <person name="Kurtzman C.P."/>
            <person name="Blackwell M."/>
            <person name="Grigoriev I.V."/>
            <person name="Jeffries T.W."/>
        </authorList>
    </citation>
    <scope>NUCLEOTIDE SEQUENCE [LARGE SCALE GENOMIC DNA]</scope>
    <source>
        <strain evidence="3">ATCC 58044 / CBS 1984 / NCYC 433 / NRRL Y-366-8</strain>
    </source>
</reference>
<dbReference type="GeneID" id="30199706"/>
<dbReference type="RefSeq" id="XP_019036111.1">
    <property type="nucleotide sequence ID" value="XM_019182460.1"/>
</dbReference>
<proteinExistence type="predicted"/>
<accession>A0A1E3NUY2</accession>
<organism evidence="2 3">
    <name type="scientific">Wickerhamomyces anomalus (strain ATCC 58044 / CBS 1984 / NCYC 433 / NRRL Y-366-8)</name>
    <name type="common">Yeast</name>
    <name type="synonym">Hansenula anomala</name>
    <dbReference type="NCBI Taxonomy" id="683960"/>
    <lineage>
        <taxon>Eukaryota</taxon>
        <taxon>Fungi</taxon>
        <taxon>Dikarya</taxon>
        <taxon>Ascomycota</taxon>
        <taxon>Saccharomycotina</taxon>
        <taxon>Saccharomycetes</taxon>
        <taxon>Phaffomycetales</taxon>
        <taxon>Wickerhamomycetaceae</taxon>
        <taxon>Wickerhamomyces</taxon>
    </lineage>
</organism>
<evidence type="ECO:0000313" key="2">
    <source>
        <dbReference type="EMBL" id="ODQ56904.1"/>
    </source>
</evidence>
<dbReference type="Pfam" id="PF13527">
    <property type="entry name" value="Acetyltransf_9"/>
    <property type="match status" value="1"/>
</dbReference>
<protein>
    <recommendedName>
        <fullName evidence="1">LYC1 C-terminal domain-containing protein</fullName>
    </recommendedName>
</protein>
<dbReference type="PANTHER" id="PTHR34815">
    <property type="entry name" value="LYSINE ACETYLTRANSFERASE"/>
    <property type="match status" value="1"/>
</dbReference>
<dbReference type="OrthoDB" id="2020070at2759"/>
<dbReference type="Proteomes" id="UP000094112">
    <property type="component" value="Unassembled WGS sequence"/>
</dbReference>
<dbReference type="SUPFAM" id="SSF55729">
    <property type="entry name" value="Acyl-CoA N-acyltransferases (Nat)"/>
    <property type="match status" value="1"/>
</dbReference>
<dbReference type="Pfam" id="PF22998">
    <property type="entry name" value="GNAT_LYC1-like"/>
    <property type="match status" value="1"/>
</dbReference>
<evidence type="ECO:0000259" key="1">
    <source>
        <dbReference type="Pfam" id="PF22998"/>
    </source>
</evidence>
<name>A0A1E3NUY2_WICAA</name>
<dbReference type="InterPro" id="IPR055100">
    <property type="entry name" value="GNAT_LYC1-like"/>
</dbReference>
<dbReference type="EMBL" id="KV454215">
    <property type="protein sequence ID" value="ODQ56904.1"/>
    <property type="molecule type" value="Genomic_DNA"/>
</dbReference>
<dbReference type="PANTHER" id="PTHR34815:SF2">
    <property type="entry name" value="N-ACETYLTRANSFERASE DOMAIN-CONTAINING PROTEIN"/>
    <property type="match status" value="1"/>
</dbReference>
<keyword evidence="3" id="KW-1185">Reference proteome</keyword>
<dbReference type="AlphaFoldDB" id="A0A1E3NUY2"/>
<dbReference type="STRING" id="683960.A0A1E3NUY2"/>
<feature type="domain" description="LYC1 C-terminal" evidence="1">
    <location>
        <begin position="177"/>
        <end position="372"/>
    </location>
</feature>
<dbReference type="InterPro" id="IPR016181">
    <property type="entry name" value="Acyl_CoA_acyltransferase"/>
</dbReference>
<feature type="non-terminal residue" evidence="2">
    <location>
        <position position="1"/>
    </location>
</feature>
<evidence type="ECO:0000313" key="3">
    <source>
        <dbReference type="Proteomes" id="UP000094112"/>
    </source>
</evidence>
<sequence length="372" mass="43299">TAMTKNSDLVLELISDPELIRFTHLENSEAWRSKLTKEQYADREWTIGCQSSLGKRKESQNLGVFHYVLRDLSIKAENNHDNIVASCETMNRIAWRIDGKEGELTEVICACIGGVFTLPNHRKKGYAAEMINRLNDALDRQLGSKSFTFLYSEVGEYYSKFGYDSFEVPTHSIPTENVSSTKVPKAHYHFLKYDDYQKLVESQYSHVKQDLIQNACDTDKTLVTLAPDIDIFSWFHDRDIFISKILRPEIQLKHFGAVLNQTNDHIIWLHDWNEEKLVIVRIYNENEHDLEAFKKLINIALEEAQLYNFKEITLWDSSLGGEKHHDEAFEYIRGLKGVKTLQPNSSVSAIRLHNKTQKGDYLWLNNDKWCWF</sequence>
<dbReference type="Gene3D" id="3.40.630.30">
    <property type="match status" value="1"/>
</dbReference>